<protein>
    <submittedName>
        <fullName evidence="1">Uncharacterized protein</fullName>
    </submittedName>
</protein>
<dbReference type="AlphaFoldDB" id="A0A5J5J0I0"/>
<keyword evidence="2" id="KW-1185">Reference proteome</keyword>
<evidence type="ECO:0000313" key="2">
    <source>
        <dbReference type="Proteomes" id="UP000325827"/>
    </source>
</evidence>
<reference evidence="2" key="1">
    <citation type="submission" date="2019-09" db="EMBL/GenBank/DDBJ databases">
        <title>Mumia zhuanghuii sp. nov. isolated from the intestinal contents of plateau pika (Ochotona curzoniae) in the Qinghai-Tibet plateau of China.</title>
        <authorList>
            <person name="Tian Z."/>
        </authorList>
    </citation>
    <scope>NUCLEOTIDE SEQUENCE [LARGE SCALE GENOMIC DNA]</scope>
    <source>
        <strain evidence="2">JCM 30598</strain>
    </source>
</reference>
<comment type="caution">
    <text evidence="1">The sequence shown here is derived from an EMBL/GenBank/DDBJ whole genome shotgun (WGS) entry which is preliminary data.</text>
</comment>
<accession>A0A5J5J0I0</accession>
<sequence length="82" mass="9141">MWNDSGNEDYEGRDVYWHKRDDGRLDVFPGGVPSSGISHDHIVLEGADVSSWGLGYKITGGRVIYKRVNGFEEVSAPFGLRI</sequence>
<dbReference type="RefSeq" id="WP_150450124.1">
    <property type="nucleotide sequence ID" value="NZ_VYSA01000004.1"/>
</dbReference>
<name>A0A5J5J0I0_9MICO</name>
<gene>
    <name evidence="1" type="ORF">F6B43_16615</name>
</gene>
<evidence type="ECO:0000313" key="1">
    <source>
        <dbReference type="EMBL" id="KAA9105982.1"/>
    </source>
</evidence>
<dbReference type="EMBL" id="VYSA01000004">
    <property type="protein sequence ID" value="KAA9105982.1"/>
    <property type="molecule type" value="Genomic_DNA"/>
</dbReference>
<organism evidence="1 2">
    <name type="scientific">Microbacterium rhizomatis</name>
    <dbReference type="NCBI Taxonomy" id="1631477"/>
    <lineage>
        <taxon>Bacteria</taxon>
        <taxon>Bacillati</taxon>
        <taxon>Actinomycetota</taxon>
        <taxon>Actinomycetes</taxon>
        <taxon>Micrococcales</taxon>
        <taxon>Microbacteriaceae</taxon>
        <taxon>Microbacterium</taxon>
    </lineage>
</organism>
<dbReference type="Proteomes" id="UP000325827">
    <property type="component" value="Unassembled WGS sequence"/>
</dbReference>
<proteinExistence type="predicted"/>